<proteinExistence type="predicted"/>
<name>A0A1A9UW87_GLOAU</name>
<evidence type="ECO:0000313" key="1">
    <source>
        <dbReference type="EnsemblMetazoa" id="GAUT017820-PA"/>
    </source>
</evidence>
<reference evidence="1" key="1">
    <citation type="submission" date="2020-05" db="UniProtKB">
        <authorList>
            <consortium name="EnsemblMetazoa"/>
        </authorList>
    </citation>
    <scope>IDENTIFICATION</scope>
    <source>
        <strain evidence="1">TTRI</strain>
    </source>
</reference>
<dbReference type="EnsemblMetazoa" id="GAUT017820-RA">
    <property type="protein sequence ID" value="GAUT017820-PA"/>
    <property type="gene ID" value="GAUT017820"/>
</dbReference>
<accession>A0A1A9UW87</accession>
<dbReference type="VEuPathDB" id="VectorBase:GAUT017820"/>
<dbReference type="AlphaFoldDB" id="A0A1A9UW87"/>
<evidence type="ECO:0000313" key="2">
    <source>
        <dbReference type="Proteomes" id="UP000078200"/>
    </source>
</evidence>
<dbReference type="Proteomes" id="UP000078200">
    <property type="component" value="Unassembled WGS sequence"/>
</dbReference>
<sequence>MEKLKRTYKITATTNTNFLGKFSSGQKSRSLFGWRGPHSGSLNPALSTSMASYTGVLKDYGHISLNEAFKSQNNVNFKLIKTVLKLSPKNYALSKSALQAGLG</sequence>
<protein>
    <submittedName>
        <fullName evidence="1">Uncharacterized protein</fullName>
    </submittedName>
</protein>
<keyword evidence="2" id="KW-1185">Reference proteome</keyword>
<organism evidence="1 2">
    <name type="scientific">Glossina austeni</name>
    <name type="common">Savannah tsetse fly</name>
    <dbReference type="NCBI Taxonomy" id="7395"/>
    <lineage>
        <taxon>Eukaryota</taxon>
        <taxon>Metazoa</taxon>
        <taxon>Ecdysozoa</taxon>
        <taxon>Arthropoda</taxon>
        <taxon>Hexapoda</taxon>
        <taxon>Insecta</taxon>
        <taxon>Pterygota</taxon>
        <taxon>Neoptera</taxon>
        <taxon>Endopterygota</taxon>
        <taxon>Diptera</taxon>
        <taxon>Brachycera</taxon>
        <taxon>Muscomorpha</taxon>
        <taxon>Hippoboscoidea</taxon>
        <taxon>Glossinidae</taxon>
        <taxon>Glossina</taxon>
    </lineage>
</organism>